<dbReference type="AlphaFoldDB" id="A0A061IE15"/>
<feature type="region of interest" description="Disordered" evidence="1">
    <location>
        <begin position="804"/>
        <end position="837"/>
    </location>
</feature>
<name>A0A061IE15_CRIGR</name>
<sequence length="867" mass="98691">MKRAKQLPSVSKKLANVPELPYKKGLLNSPPKSKEKHNAKAQHDKIEPMVLRSPPTGESIVRYALPIPSSKTKDLITEDEVVKRIAKHLKMVVAALENTYGTVNEDGERTGLKRKEESSTLSVGDDMNSFLLCCSQFASQLEEAVKEERNILESLFMWFQQQVNQMEEISRDQSNFEEDLPSDDKTVDLNISQIANLVHKFEELKNRLKEQRGSLGTKHMDKDIVSETMKSFEAIEKQIEEFIKSHPEFESQFVSEVESGTPYSLTDRMSIMIKIFENQTTMLERALNDQSIIETKYKQMETDFQVLLLEKTLLESEIQKMKVPEKAKPTGKDERTKKPPRPERKKESERRLSPSGETELAEIQEAERNKNQLEFVLHHETELYKEDRSKTKMEGAFSRTGEDSRPSDYDQMSPDKSERLEKKGSSSAVLDSSDLESYFDDLDDSEVPTKVFKSFTAMPLIDATQSKEAEMWSLMSFPGLIEEMEKAEASKQILLHTVTENIKVSRDRPAPDDKILPPETQQPPSMKQLLAQVKRKPLLITTKTPGHLTVISRTQSEIEKLEANKYDNLNEFEEQDKKIGKEYLKGQKGYKTGRPSSPHEMPDKSSEHQDPELLFEIQAKKLKFFRPENAQTELEEEVKEEPECQNTLNPLVGEIIFHLDMDRVLDKKVKIVQGKKLLGTLKDQQVVSSLEYKPQETINAKHHPPVLFPTKVINLLPFTSQGNVESSSPYEDVTPKPLHSTSRGSSAITSSFQPLLVNRISGQSESQKIKKNGAEPHQNLNVSASSIKKQKLKELSKIPDLDDEDAKLSNELPKSTSAAKKSRSKETSETTNLDKKHAKVASNLQKLNLNAMDYNLLAMEFGYKRNK</sequence>
<feature type="compositionally biased region" description="Basic and acidic residues" evidence="1">
    <location>
        <begin position="320"/>
        <end position="352"/>
    </location>
</feature>
<evidence type="ECO:0000313" key="2">
    <source>
        <dbReference type="EMBL" id="ERE78745.1"/>
    </source>
</evidence>
<protein>
    <submittedName>
        <fullName evidence="2">Coiled-coil domain-containing protein 7</fullName>
    </submittedName>
</protein>
<dbReference type="PANTHER" id="PTHR22035:SF4">
    <property type="entry name" value="COILED-COIL DOMAIN-CONTAINING PROTEIN 7"/>
    <property type="match status" value="1"/>
</dbReference>
<feature type="region of interest" description="Disordered" evidence="1">
    <location>
        <begin position="320"/>
        <end position="359"/>
    </location>
</feature>
<dbReference type="Pfam" id="PF15368">
    <property type="entry name" value="BioT2"/>
    <property type="match status" value="1"/>
</dbReference>
<feature type="region of interest" description="Disordered" evidence="1">
    <location>
        <begin position="1"/>
        <end position="42"/>
    </location>
</feature>
<feature type="compositionally biased region" description="Basic and acidic residues" evidence="1">
    <location>
        <begin position="32"/>
        <end position="42"/>
    </location>
</feature>
<feature type="region of interest" description="Disordered" evidence="1">
    <location>
        <begin position="385"/>
        <end position="430"/>
    </location>
</feature>
<feature type="compositionally biased region" description="Polar residues" evidence="1">
    <location>
        <begin position="778"/>
        <end position="787"/>
    </location>
</feature>
<organism evidence="2 3">
    <name type="scientific">Cricetulus griseus</name>
    <name type="common">Chinese hamster</name>
    <name type="synonym">Cricetulus barabensis griseus</name>
    <dbReference type="NCBI Taxonomy" id="10029"/>
    <lineage>
        <taxon>Eukaryota</taxon>
        <taxon>Metazoa</taxon>
        <taxon>Chordata</taxon>
        <taxon>Craniata</taxon>
        <taxon>Vertebrata</taxon>
        <taxon>Euteleostomi</taxon>
        <taxon>Mammalia</taxon>
        <taxon>Eutheria</taxon>
        <taxon>Euarchontoglires</taxon>
        <taxon>Glires</taxon>
        <taxon>Rodentia</taxon>
        <taxon>Myomorpha</taxon>
        <taxon>Muroidea</taxon>
        <taxon>Cricetidae</taxon>
        <taxon>Cricetinae</taxon>
        <taxon>Cricetulus</taxon>
    </lineage>
</organism>
<proteinExistence type="predicted"/>
<evidence type="ECO:0000313" key="3">
    <source>
        <dbReference type="Proteomes" id="UP000030759"/>
    </source>
</evidence>
<gene>
    <name evidence="2" type="ORF">H671_3g10125</name>
</gene>
<dbReference type="EMBL" id="KE673006">
    <property type="protein sequence ID" value="ERE78745.1"/>
    <property type="molecule type" value="Genomic_DNA"/>
</dbReference>
<feature type="compositionally biased region" description="Basic and acidic residues" evidence="1">
    <location>
        <begin position="400"/>
        <end position="424"/>
    </location>
</feature>
<feature type="region of interest" description="Disordered" evidence="1">
    <location>
        <begin position="581"/>
        <end position="609"/>
    </location>
</feature>
<feature type="compositionally biased region" description="Basic and acidic residues" evidence="1">
    <location>
        <begin position="600"/>
        <end position="609"/>
    </location>
</feature>
<feature type="region of interest" description="Disordered" evidence="1">
    <location>
        <begin position="724"/>
        <end position="747"/>
    </location>
</feature>
<dbReference type="Proteomes" id="UP000030759">
    <property type="component" value="Unassembled WGS sequence"/>
</dbReference>
<feature type="compositionally biased region" description="Basic and acidic residues" evidence="1">
    <location>
        <begin position="824"/>
        <end position="835"/>
    </location>
</feature>
<reference evidence="3" key="1">
    <citation type="journal article" date="2013" name="Nat. Biotechnol.">
        <title>Chinese hamster genome sequenced from sorted chromosomes.</title>
        <authorList>
            <person name="Brinkrolf K."/>
            <person name="Rupp O."/>
            <person name="Laux H."/>
            <person name="Kollin F."/>
            <person name="Ernst W."/>
            <person name="Linke B."/>
            <person name="Kofler R."/>
            <person name="Romand S."/>
            <person name="Hesse F."/>
            <person name="Budach W.E."/>
            <person name="Galosy S."/>
            <person name="Muller D."/>
            <person name="Noll T."/>
            <person name="Wienberg J."/>
            <person name="Jostock T."/>
            <person name="Leonard M."/>
            <person name="Grillari J."/>
            <person name="Tauch A."/>
            <person name="Goesmann A."/>
            <person name="Helk B."/>
            <person name="Mott J.E."/>
            <person name="Puhler A."/>
            <person name="Borth N."/>
        </authorList>
    </citation>
    <scope>NUCLEOTIDE SEQUENCE [LARGE SCALE GENOMIC DNA]</scope>
    <source>
        <strain evidence="3">17A/GY</strain>
    </source>
</reference>
<evidence type="ECO:0000256" key="1">
    <source>
        <dbReference type="SAM" id="MobiDB-lite"/>
    </source>
</evidence>
<accession>A0A061IE15</accession>
<dbReference type="InterPro" id="IPR029272">
    <property type="entry name" value="CCDC7"/>
</dbReference>
<feature type="region of interest" description="Disordered" evidence="1">
    <location>
        <begin position="763"/>
        <end position="787"/>
    </location>
</feature>
<dbReference type="PANTHER" id="PTHR22035">
    <property type="entry name" value="COILED-COIL DOMAIN-CONTAINING PROTEIN 7"/>
    <property type="match status" value="1"/>
</dbReference>